<evidence type="ECO:0000313" key="2">
    <source>
        <dbReference type="EMBL" id="PVD19603.1"/>
    </source>
</evidence>
<accession>A0A2T7NEJ6</accession>
<dbReference type="Proteomes" id="UP000245119">
    <property type="component" value="Linkage Group LG13"/>
</dbReference>
<dbReference type="EMBL" id="PZQS01000013">
    <property type="protein sequence ID" value="PVD19603.1"/>
    <property type="molecule type" value="Genomic_DNA"/>
</dbReference>
<gene>
    <name evidence="2" type="ORF">C0Q70_20093</name>
</gene>
<name>A0A2T7NEJ6_POMCA</name>
<keyword evidence="3" id="KW-1185">Reference proteome</keyword>
<evidence type="ECO:0000256" key="1">
    <source>
        <dbReference type="SAM" id="MobiDB-lite"/>
    </source>
</evidence>
<feature type="region of interest" description="Disordered" evidence="1">
    <location>
        <begin position="134"/>
        <end position="212"/>
    </location>
</feature>
<organism evidence="2 3">
    <name type="scientific">Pomacea canaliculata</name>
    <name type="common">Golden apple snail</name>
    <dbReference type="NCBI Taxonomy" id="400727"/>
    <lineage>
        <taxon>Eukaryota</taxon>
        <taxon>Metazoa</taxon>
        <taxon>Spiralia</taxon>
        <taxon>Lophotrochozoa</taxon>
        <taxon>Mollusca</taxon>
        <taxon>Gastropoda</taxon>
        <taxon>Caenogastropoda</taxon>
        <taxon>Architaenioglossa</taxon>
        <taxon>Ampullarioidea</taxon>
        <taxon>Ampullariidae</taxon>
        <taxon>Pomacea</taxon>
    </lineage>
</organism>
<sequence>MTKRGCDRVVMYVQPHGPAGRARVTALVKPQPTIWLSGETHLGAGLPFTPRDGEIRVASGSQQPVRNRGHDLDPLEARVVIKLLRGFDDFKGHVARALPRRSLAAFKTLNWRLRRISAFCFLFPPRVKADQREYGKWDEDNGTSSPLPSTEQRLERFKPRTGPSSLSTSTTSRKKGENGRMKIGKSEKKKGKEEKSITVPEKAGSLNQPGSI</sequence>
<comment type="caution">
    <text evidence="2">The sequence shown here is derived from an EMBL/GenBank/DDBJ whole genome shotgun (WGS) entry which is preliminary data.</text>
</comment>
<evidence type="ECO:0000313" key="3">
    <source>
        <dbReference type="Proteomes" id="UP000245119"/>
    </source>
</evidence>
<dbReference type="AlphaFoldDB" id="A0A2T7NEJ6"/>
<protein>
    <submittedName>
        <fullName evidence="2">Uncharacterized protein</fullName>
    </submittedName>
</protein>
<feature type="compositionally biased region" description="Polar residues" evidence="1">
    <location>
        <begin position="142"/>
        <end position="151"/>
    </location>
</feature>
<reference evidence="2 3" key="1">
    <citation type="submission" date="2018-04" db="EMBL/GenBank/DDBJ databases">
        <title>The genome of golden apple snail Pomacea canaliculata provides insight into stress tolerance and invasive adaptation.</title>
        <authorList>
            <person name="Liu C."/>
            <person name="Liu B."/>
            <person name="Ren Y."/>
            <person name="Zhang Y."/>
            <person name="Wang H."/>
            <person name="Li S."/>
            <person name="Jiang F."/>
            <person name="Yin L."/>
            <person name="Zhang G."/>
            <person name="Qian W."/>
            <person name="Fan W."/>
        </authorList>
    </citation>
    <scope>NUCLEOTIDE SEQUENCE [LARGE SCALE GENOMIC DNA]</scope>
    <source>
        <strain evidence="2">SZHN2017</strain>
        <tissue evidence="2">Muscle</tissue>
    </source>
</reference>
<proteinExistence type="predicted"/>
<feature type="compositionally biased region" description="Basic and acidic residues" evidence="1">
    <location>
        <begin position="174"/>
        <end position="196"/>
    </location>
</feature>